<dbReference type="AlphaFoldDB" id="A0A0L0D4T5"/>
<dbReference type="Proteomes" id="UP000054408">
    <property type="component" value="Unassembled WGS sequence"/>
</dbReference>
<dbReference type="RefSeq" id="XP_013759603.1">
    <property type="nucleotide sequence ID" value="XM_013904149.1"/>
</dbReference>
<protein>
    <submittedName>
        <fullName evidence="3">Uncharacterized protein</fullName>
    </submittedName>
</protein>
<evidence type="ECO:0000256" key="2">
    <source>
        <dbReference type="SAM" id="Phobius"/>
    </source>
</evidence>
<organism evidence="3 4">
    <name type="scientific">Thecamonas trahens ATCC 50062</name>
    <dbReference type="NCBI Taxonomy" id="461836"/>
    <lineage>
        <taxon>Eukaryota</taxon>
        <taxon>Apusozoa</taxon>
        <taxon>Apusomonadida</taxon>
        <taxon>Apusomonadidae</taxon>
        <taxon>Thecamonas</taxon>
    </lineage>
</organism>
<evidence type="ECO:0000313" key="3">
    <source>
        <dbReference type="EMBL" id="KNC47260.1"/>
    </source>
</evidence>
<keyword evidence="2" id="KW-0472">Membrane</keyword>
<feature type="region of interest" description="Disordered" evidence="1">
    <location>
        <begin position="163"/>
        <end position="194"/>
    </location>
</feature>
<evidence type="ECO:0000256" key="1">
    <source>
        <dbReference type="SAM" id="MobiDB-lite"/>
    </source>
</evidence>
<name>A0A0L0D4T5_THETB</name>
<dbReference type="EMBL" id="GL349446">
    <property type="protein sequence ID" value="KNC47260.1"/>
    <property type="molecule type" value="Genomic_DNA"/>
</dbReference>
<keyword evidence="2" id="KW-0812">Transmembrane</keyword>
<feature type="transmembrane region" description="Helical" evidence="2">
    <location>
        <begin position="31"/>
        <end position="57"/>
    </location>
</feature>
<feature type="compositionally biased region" description="Pro residues" evidence="1">
    <location>
        <begin position="181"/>
        <end position="191"/>
    </location>
</feature>
<sequence>MGRGNGNGRGRGGCVQPAEAWEMAKETGKDILGCICCILCTGPILTIVGLIFLVAALKDSRGKRVDKFVVGMQEWQSQRATFAARTFVASDFSNTMSAVTQEVVKVDDDSKIAYQPLFWRVSGRPNSFPSAGQTFTSPPSDVAIDFTESATVISGGGVVSPNYKRTISGTSTSSGSSTSRPPSPPSPPTPPKDQWYKMNLLCRQVADGSGSGYFAGDGGIGCYSSVDTDSYGRVGAYYTACGSSVVQNSPSPSDCSSYSVDAQIRSQKDPVVAGFRNGACFSNGAPSRCSFGVKASTKAAIGLIMLISGIAWTCCVYGGLYALVVYLQKRDK</sequence>
<keyword evidence="4" id="KW-1185">Reference proteome</keyword>
<accession>A0A0L0D4T5</accession>
<reference evidence="3 4" key="1">
    <citation type="submission" date="2010-05" db="EMBL/GenBank/DDBJ databases">
        <title>The Genome Sequence of Thecamonas trahens ATCC 50062.</title>
        <authorList>
            <consortium name="The Broad Institute Genome Sequencing Platform"/>
            <person name="Russ C."/>
            <person name="Cuomo C."/>
            <person name="Shea T."/>
            <person name="Young S.K."/>
            <person name="Zeng Q."/>
            <person name="Koehrsen M."/>
            <person name="Haas B."/>
            <person name="Borodovsky M."/>
            <person name="Guigo R."/>
            <person name="Alvarado L."/>
            <person name="Berlin A."/>
            <person name="Bochicchio J."/>
            <person name="Borenstein D."/>
            <person name="Chapman S."/>
            <person name="Chen Z."/>
            <person name="Freedman E."/>
            <person name="Gellesch M."/>
            <person name="Goldberg J."/>
            <person name="Griggs A."/>
            <person name="Gujja S."/>
            <person name="Heilman E."/>
            <person name="Heiman D."/>
            <person name="Hepburn T."/>
            <person name="Howarth C."/>
            <person name="Jen D."/>
            <person name="Larson L."/>
            <person name="Mehta T."/>
            <person name="Park D."/>
            <person name="Pearson M."/>
            <person name="Roberts A."/>
            <person name="Saif S."/>
            <person name="Shenoy N."/>
            <person name="Sisk P."/>
            <person name="Stolte C."/>
            <person name="Sykes S."/>
            <person name="Thomson T."/>
            <person name="Walk T."/>
            <person name="White J."/>
            <person name="Yandava C."/>
            <person name="Burger G."/>
            <person name="Gray M.W."/>
            <person name="Holland P.W.H."/>
            <person name="King N."/>
            <person name="Lang F.B.F."/>
            <person name="Roger A.J."/>
            <person name="Ruiz-Trillo I."/>
            <person name="Lander E."/>
            <person name="Nusbaum C."/>
        </authorList>
    </citation>
    <scope>NUCLEOTIDE SEQUENCE [LARGE SCALE GENOMIC DNA]</scope>
    <source>
        <strain evidence="3 4">ATCC 50062</strain>
    </source>
</reference>
<evidence type="ECO:0000313" key="4">
    <source>
        <dbReference type="Proteomes" id="UP000054408"/>
    </source>
</evidence>
<dbReference type="GeneID" id="25563273"/>
<gene>
    <name evidence="3" type="ORF">AMSG_03690</name>
</gene>
<feature type="transmembrane region" description="Helical" evidence="2">
    <location>
        <begin position="299"/>
        <end position="327"/>
    </location>
</feature>
<feature type="compositionally biased region" description="Low complexity" evidence="1">
    <location>
        <begin position="168"/>
        <end position="180"/>
    </location>
</feature>
<proteinExistence type="predicted"/>
<keyword evidence="2" id="KW-1133">Transmembrane helix</keyword>